<evidence type="ECO:0000259" key="7">
    <source>
        <dbReference type="Pfam" id="PF25990"/>
    </source>
</evidence>
<evidence type="ECO:0000256" key="1">
    <source>
        <dbReference type="ARBA" id="ARBA00004196"/>
    </source>
</evidence>
<dbReference type="Gene3D" id="2.40.420.20">
    <property type="match status" value="1"/>
</dbReference>
<dbReference type="GO" id="GO:0022857">
    <property type="term" value="F:transmembrane transporter activity"/>
    <property type="evidence" value="ECO:0007669"/>
    <property type="project" value="InterPro"/>
</dbReference>
<protein>
    <submittedName>
        <fullName evidence="8">HlyD family secretion protein</fullName>
    </submittedName>
</protein>
<feature type="coiled-coil region" evidence="4">
    <location>
        <begin position="105"/>
        <end position="162"/>
    </location>
</feature>
<evidence type="ECO:0000256" key="5">
    <source>
        <dbReference type="SAM" id="MobiDB-lite"/>
    </source>
</evidence>
<dbReference type="InterPro" id="IPR058636">
    <property type="entry name" value="Beta-barrel_YknX"/>
</dbReference>
<dbReference type="Pfam" id="PF25973">
    <property type="entry name" value="BSH_CzcB"/>
    <property type="match status" value="1"/>
</dbReference>
<dbReference type="GO" id="GO:0030313">
    <property type="term" value="C:cell envelope"/>
    <property type="evidence" value="ECO:0007669"/>
    <property type="project" value="UniProtKB-SubCell"/>
</dbReference>
<dbReference type="PANTHER" id="PTHR32347:SF14">
    <property type="entry name" value="EFFLUX SYSTEM COMPONENT YKNX-RELATED"/>
    <property type="match status" value="1"/>
</dbReference>
<accession>A0A3D9JTY7</accession>
<evidence type="ECO:0000256" key="4">
    <source>
        <dbReference type="SAM" id="Coils"/>
    </source>
</evidence>
<feature type="domain" description="YknX-like beta-barrel" evidence="7">
    <location>
        <begin position="210"/>
        <end position="276"/>
    </location>
</feature>
<dbReference type="NCBIfam" id="TIGR01730">
    <property type="entry name" value="RND_mfp"/>
    <property type="match status" value="1"/>
</dbReference>
<dbReference type="Proteomes" id="UP000256977">
    <property type="component" value="Unassembled WGS sequence"/>
</dbReference>
<dbReference type="AlphaFoldDB" id="A0A3D9JTY7"/>
<feature type="region of interest" description="Disordered" evidence="5">
    <location>
        <begin position="490"/>
        <end position="517"/>
    </location>
</feature>
<dbReference type="RefSeq" id="WP_116061144.1">
    <property type="nucleotide sequence ID" value="NZ_QRDZ01000009.1"/>
</dbReference>
<proteinExistence type="inferred from homology"/>
<dbReference type="OrthoDB" id="2023301at2"/>
<dbReference type="EMBL" id="QRDZ01000009">
    <property type="protein sequence ID" value="RED77534.1"/>
    <property type="molecule type" value="Genomic_DNA"/>
</dbReference>
<evidence type="ECO:0000313" key="8">
    <source>
        <dbReference type="EMBL" id="RED77534.1"/>
    </source>
</evidence>
<feature type="region of interest" description="Disordered" evidence="5">
    <location>
        <begin position="312"/>
        <end position="394"/>
    </location>
</feature>
<dbReference type="Gene3D" id="2.40.30.170">
    <property type="match status" value="1"/>
</dbReference>
<sequence length="517" mass="52766">MKKKMLGWTVAVVVIAAGAWAGYRYFDSQKEPVLAAALSTTQVRKGTIEVKVSGTGNIQPSARETVTAGVSGTVKKVHAKKGDTVKKGDVLVTYEEEEVDNANQIRSKEIDLKKKKLELQDLQTKFKSAPDDESRESIALSIQKQELDIESVQADIASLKEEKADNADPIVAPIDGMLTSFNVKEGDVLNPNSTVAEIVNYAQLQMVVGIDELDIPKVKLEQEASILVEALPEQEFTGKVVSIADEGASSNGVASFDVTISLTAADNLKVGMSAEASILTAQKTDALYVPIEAVQSSQGKYFVLVPASAQQGAGGAGTPSAAAPSGEPLATGTPPAQANGAQGGQDQQGQRRMGQGQGGSDASGQTRQGGVASGEGADGQTRQGGFTPGEGGADRFANLSEEERAAMRERFMSERGQGGMGAAAGTGAVSTTRVEVEVGVNNEDNIEIVSGLKEGDIVVLPTTSSSGSANMNMQGGFPGLGVGGGAFPGAGGGGGMSGTGGGGNRQFGGGAGAGGGR</sequence>
<dbReference type="SUPFAM" id="SSF111369">
    <property type="entry name" value="HlyD-like secretion proteins"/>
    <property type="match status" value="1"/>
</dbReference>
<comment type="subcellular location">
    <subcellularLocation>
        <location evidence="1">Cell envelope</location>
    </subcellularLocation>
</comment>
<dbReference type="InterPro" id="IPR050465">
    <property type="entry name" value="UPF0194_transport"/>
</dbReference>
<dbReference type="PANTHER" id="PTHR32347">
    <property type="entry name" value="EFFLUX SYSTEM COMPONENT YKNX-RELATED"/>
    <property type="match status" value="1"/>
</dbReference>
<comment type="caution">
    <text evidence="8">The sequence shown here is derived from an EMBL/GenBank/DDBJ whole genome shotgun (WGS) entry which is preliminary data.</text>
</comment>
<feature type="compositionally biased region" description="Low complexity" evidence="5">
    <location>
        <begin position="336"/>
        <end position="354"/>
    </location>
</feature>
<gene>
    <name evidence="8" type="ORF">DFP98_109145</name>
</gene>
<evidence type="ECO:0000259" key="6">
    <source>
        <dbReference type="Pfam" id="PF25973"/>
    </source>
</evidence>
<keyword evidence="9" id="KW-1185">Reference proteome</keyword>
<organism evidence="8 9">
    <name type="scientific">Cohnella phaseoli</name>
    <dbReference type="NCBI Taxonomy" id="456490"/>
    <lineage>
        <taxon>Bacteria</taxon>
        <taxon>Bacillati</taxon>
        <taxon>Bacillota</taxon>
        <taxon>Bacilli</taxon>
        <taxon>Bacillales</taxon>
        <taxon>Paenibacillaceae</taxon>
        <taxon>Cohnella</taxon>
    </lineage>
</organism>
<dbReference type="Pfam" id="PF25990">
    <property type="entry name" value="Beta-barrel_YknX"/>
    <property type="match status" value="1"/>
</dbReference>
<name>A0A3D9JTY7_9BACL</name>
<dbReference type="InterPro" id="IPR058647">
    <property type="entry name" value="BSH_CzcB-like"/>
</dbReference>
<evidence type="ECO:0000256" key="2">
    <source>
        <dbReference type="ARBA" id="ARBA00009477"/>
    </source>
</evidence>
<dbReference type="Gene3D" id="2.40.50.100">
    <property type="match status" value="1"/>
</dbReference>
<evidence type="ECO:0000313" key="9">
    <source>
        <dbReference type="Proteomes" id="UP000256977"/>
    </source>
</evidence>
<evidence type="ECO:0000256" key="3">
    <source>
        <dbReference type="ARBA" id="ARBA00023054"/>
    </source>
</evidence>
<dbReference type="InterPro" id="IPR006143">
    <property type="entry name" value="RND_pump_MFP"/>
</dbReference>
<dbReference type="GO" id="GO:0016020">
    <property type="term" value="C:membrane"/>
    <property type="evidence" value="ECO:0007669"/>
    <property type="project" value="InterPro"/>
</dbReference>
<keyword evidence="3 4" id="KW-0175">Coiled coil</keyword>
<reference evidence="8 9" key="1">
    <citation type="submission" date="2018-07" db="EMBL/GenBank/DDBJ databases">
        <title>Genomic Encyclopedia of Type Strains, Phase III (KMG-III): the genomes of soil and plant-associated and newly described type strains.</title>
        <authorList>
            <person name="Whitman W."/>
        </authorList>
    </citation>
    <scope>NUCLEOTIDE SEQUENCE [LARGE SCALE GENOMIC DNA]</scope>
    <source>
        <strain evidence="8 9">CECT 7287</strain>
    </source>
</reference>
<feature type="domain" description="CzcB-like barrel-sandwich hybrid" evidence="6">
    <location>
        <begin position="65"/>
        <end position="199"/>
    </location>
</feature>
<comment type="similarity">
    <text evidence="2">Belongs to the membrane fusion protein (MFP) (TC 8.A.1) family.</text>
</comment>